<feature type="transmembrane region" description="Helical" evidence="2">
    <location>
        <begin position="28"/>
        <end position="47"/>
    </location>
</feature>
<keyword evidence="4" id="KW-1185">Reference proteome</keyword>
<feature type="transmembrane region" description="Helical" evidence="2">
    <location>
        <begin position="335"/>
        <end position="356"/>
    </location>
</feature>
<accession>A0A1J4JED3</accession>
<dbReference type="Proteomes" id="UP000179807">
    <property type="component" value="Unassembled WGS sequence"/>
</dbReference>
<comment type="caution">
    <text evidence="3">The sequence shown here is derived from an EMBL/GenBank/DDBJ whole genome shotgun (WGS) entry which is preliminary data.</text>
</comment>
<evidence type="ECO:0000313" key="3">
    <source>
        <dbReference type="EMBL" id="OHS95620.1"/>
    </source>
</evidence>
<protein>
    <recommendedName>
        <fullName evidence="5">Transmembrane protein</fullName>
    </recommendedName>
</protein>
<evidence type="ECO:0008006" key="5">
    <source>
        <dbReference type="Google" id="ProtNLM"/>
    </source>
</evidence>
<keyword evidence="2" id="KW-0812">Transmembrane</keyword>
<feature type="transmembrane region" description="Helical" evidence="2">
    <location>
        <begin position="297"/>
        <end position="323"/>
    </location>
</feature>
<reference evidence="3" key="1">
    <citation type="submission" date="2016-10" db="EMBL/GenBank/DDBJ databases">
        <authorList>
            <person name="Benchimol M."/>
            <person name="Almeida L.G."/>
            <person name="Vasconcelos A.T."/>
            <person name="Perreira-Neves A."/>
            <person name="Rosa I.A."/>
            <person name="Tasca T."/>
            <person name="Bogo M.R."/>
            <person name="de Souza W."/>
        </authorList>
    </citation>
    <scope>NUCLEOTIDE SEQUENCE [LARGE SCALE GENOMIC DNA]</scope>
    <source>
        <strain evidence="3">K</strain>
    </source>
</reference>
<dbReference type="RefSeq" id="XP_068348757.1">
    <property type="nucleotide sequence ID" value="XM_068511940.1"/>
</dbReference>
<dbReference type="GeneID" id="94846644"/>
<feature type="transmembrane region" description="Helical" evidence="2">
    <location>
        <begin position="59"/>
        <end position="78"/>
    </location>
</feature>
<sequence>MAPTLSPLTCTIVSPAIGCDLWEMLGLGILFYISALFSFYYLILYWRKSKSRCCLFDQTILFWISLLIFQLFRGTISIAKIEYDHRLIKIIFLGVHHILLFIPMCLVILILFDLLFTYQNPGTNAIKFFRSLFIIFLLTFTALVVVLIVVEDDSFTKSDESNILYQKLRKYSEKSTQIIKNDKPRHRSIINNRKITFNSKYKISMNNYHENNYDMNHNNNNGNNNDININNESNNDMNHNNESNNDLQLLESNQKHEGKDNKNNHQTHFFDNSKMNILEQLNDLDLESNNEEPERSLSLWVGCTDFILMIFFVCPAISLMRAVSYPIIQPEDASCISFCWFGIVVNTLLFFIRMVFNITNYIGVNPIQNWTNSQNRGVAIPTASVRVWNFFAYFLFDLVPSVLAMIAVRLFKEHDMLFNENPYYTRPSDF</sequence>
<gene>
    <name evidence="3" type="ORF">TRFO_38265</name>
</gene>
<feature type="transmembrane region" description="Helical" evidence="2">
    <location>
        <begin position="390"/>
        <end position="411"/>
    </location>
</feature>
<dbReference type="AlphaFoldDB" id="A0A1J4JED3"/>
<evidence type="ECO:0000256" key="1">
    <source>
        <dbReference type="SAM" id="MobiDB-lite"/>
    </source>
</evidence>
<keyword evidence="2" id="KW-1133">Transmembrane helix</keyword>
<keyword evidence="2" id="KW-0472">Membrane</keyword>
<name>A0A1J4JED3_9EUKA</name>
<feature type="transmembrane region" description="Helical" evidence="2">
    <location>
        <begin position="128"/>
        <end position="150"/>
    </location>
</feature>
<evidence type="ECO:0000256" key="2">
    <source>
        <dbReference type="SAM" id="Phobius"/>
    </source>
</evidence>
<dbReference type="VEuPathDB" id="TrichDB:TRFO_38265"/>
<feature type="region of interest" description="Disordered" evidence="1">
    <location>
        <begin position="212"/>
        <end position="244"/>
    </location>
</feature>
<organism evidence="3 4">
    <name type="scientific">Tritrichomonas foetus</name>
    <dbReference type="NCBI Taxonomy" id="1144522"/>
    <lineage>
        <taxon>Eukaryota</taxon>
        <taxon>Metamonada</taxon>
        <taxon>Parabasalia</taxon>
        <taxon>Tritrichomonadida</taxon>
        <taxon>Tritrichomonadidae</taxon>
        <taxon>Tritrichomonas</taxon>
    </lineage>
</organism>
<feature type="transmembrane region" description="Helical" evidence="2">
    <location>
        <begin position="90"/>
        <end position="116"/>
    </location>
</feature>
<evidence type="ECO:0000313" key="4">
    <source>
        <dbReference type="Proteomes" id="UP000179807"/>
    </source>
</evidence>
<dbReference type="EMBL" id="MLAK01001233">
    <property type="protein sequence ID" value="OHS95620.1"/>
    <property type="molecule type" value="Genomic_DNA"/>
</dbReference>
<proteinExistence type="predicted"/>